<evidence type="ECO:0000313" key="5">
    <source>
        <dbReference type="Proteomes" id="UP000631114"/>
    </source>
</evidence>
<dbReference type="InterPro" id="IPR011990">
    <property type="entry name" value="TPR-like_helical_dom_sf"/>
</dbReference>
<comment type="similarity">
    <text evidence="1">Belongs to the PPR family. P subfamily.</text>
</comment>
<evidence type="ECO:0000313" key="4">
    <source>
        <dbReference type="EMBL" id="KAF9619838.1"/>
    </source>
</evidence>
<keyword evidence="2" id="KW-0677">Repeat</keyword>
<evidence type="ECO:0000256" key="3">
    <source>
        <dbReference type="PROSITE-ProRule" id="PRU00708"/>
    </source>
</evidence>
<organism evidence="4 5">
    <name type="scientific">Coptis chinensis</name>
    <dbReference type="NCBI Taxonomy" id="261450"/>
    <lineage>
        <taxon>Eukaryota</taxon>
        <taxon>Viridiplantae</taxon>
        <taxon>Streptophyta</taxon>
        <taxon>Embryophyta</taxon>
        <taxon>Tracheophyta</taxon>
        <taxon>Spermatophyta</taxon>
        <taxon>Magnoliopsida</taxon>
        <taxon>Ranunculales</taxon>
        <taxon>Ranunculaceae</taxon>
        <taxon>Coptidoideae</taxon>
        <taxon>Coptis</taxon>
    </lineage>
</organism>
<dbReference type="NCBIfam" id="TIGR00756">
    <property type="entry name" value="PPR"/>
    <property type="match status" value="1"/>
</dbReference>
<sequence length="119" mass="13788">MQVMDWWRERGNDLSPGDHAIHLDLLSKIEGVDAAEKYFERLPEHARNKLTYGALLHCYCKENMLEKAMTLLEKMRELNYASTPLVYNNLMSMLVSMGKPGSVPPVYLFTGQLCFIERY</sequence>
<keyword evidence="5" id="KW-1185">Reference proteome</keyword>
<dbReference type="PANTHER" id="PTHR45717">
    <property type="entry name" value="OS12G0527900 PROTEIN"/>
    <property type="match status" value="1"/>
</dbReference>
<reference evidence="4 5" key="1">
    <citation type="submission" date="2020-10" db="EMBL/GenBank/DDBJ databases">
        <title>The Coptis chinensis genome and diversification of protoberbering-type alkaloids.</title>
        <authorList>
            <person name="Wang B."/>
            <person name="Shu S."/>
            <person name="Song C."/>
            <person name="Liu Y."/>
        </authorList>
    </citation>
    <scope>NUCLEOTIDE SEQUENCE [LARGE SCALE GENOMIC DNA]</scope>
    <source>
        <strain evidence="4">HL-2020</strain>
        <tissue evidence="4">Leaf</tissue>
    </source>
</reference>
<dbReference type="AlphaFoldDB" id="A0A835M501"/>
<evidence type="ECO:0000256" key="1">
    <source>
        <dbReference type="ARBA" id="ARBA00007626"/>
    </source>
</evidence>
<dbReference type="EMBL" id="JADFTS010000002">
    <property type="protein sequence ID" value="KAF9619838.1"/>
    <property type="molecule type" value="Genomic_DNA"/>
</dbReference>
<comment type="caution">
    <text evidence="4">The sequence shown here is derived from an EMBL/GenBank/DDBJ whole genome shotgun (WGS) entry which is preliminary data.</text>
</comment>
<dbReference type="PANTHER" id="PTHR45717:SF5">
    <property type="entry name" value="PENTACOTRIPEPTIDE-REPEAT REGION OF PRORP DOMAIN-CONTAINING PROTEIN"/>
    <property type="match status" value="1"/>
</dbReference>
<gene>
    <name evidence="4" type="ORF">IFM89_009589</name>
</gene>
<feature type="repeat" description="PPR" evidence="3">
    <location>
        <begin position="48"/>
        <end position="82"/>
    </location>
</feature>
<dbReference type="InterPro" id="IPR002885">
    <property type="entry name" value="PPR_rpt"/>
</dbReference>
<name>A0A835M501_9MAGN</name>
<dbReference type="Pfam" id="PF12854">
    <property type="entry name" value="PPR_1"/>
    <property type="match status" value="1"/>
</dbReference>
<evidence type="ECO:0000256" key="2">
    <source>
        <dbReference type="ARBA" id="ARBA00022737"/>
    </source>
</evidence>
<dbReference type="Gene3D" id="1.25.40.10">
    <property type="entry name" value="Tetratricopeptide repeat domain"/>
    <property type="match status" value="1"/>
</dbReference>
<dbReference type="GO" id="GO:0005739">
    <property type="term" value="C:mitochondrion"/>
    <property type="evidence" value="ECO:0007669"/>
    <property type="project" value="TreeGrafter"/>
</dbReference>
<dbReference type="Proteomes" id="UP000631114">
    <property type="component" value="Unassembled WGS sequence"/>
</dbReference>
<protein>
    <recommendedName>
        <fullName evidence="6">Pentatricopeptide repeat-containing protein</fullName>
    </recommendedName>
</protein>
<evidence type="ECO:0008006" key="6">
    <source>
        <dbReference type="Google" id="ProtNLM"/>
    </source>
</evidence>
<accession>A0A835M501</accession>
<proteinExistence type="inferred from homology"/>
<dbReference type="OrthoDB" id="1717827at2759"/>
<dbReference type="PROSITE" id="PS51375">
    <property type="entry name" value="PPR"/>
    <property type="match status" value="1"/>
</dbReference>
<dbReference type="GO" id="GO:0003729">
    <property type="term" value="F:mRNA binding"/>
    <property type="evidence" value="ECO:0007669"/>
    <property type="project" value="UniProtKB-ARBA"/>
</dbReference>